<dbReference type="PROSITE" id="PS00599">
    <property type="entry name" value="AA_TRANSFER_CLASS_2"/>
    <property type="match status" value="1"/>
</dbReference>
<dbReference type="InterPro" id="IPR050087">
    <property type="entry name" value="AON_synthase_class-II"/>
</dbReference>
<dbReference type="SUPFAM" id="SSF53383">
    <property type="entry name" value="PLP-dependent transferases"/>
    <property type="match status" value="1"/>
</dbReference>
<name>A0ABN0NUL6_9BACT</name>
<gene>
    <name evidence="7" type="ORF">HMPREF0653_00512</name>
</gene>
<organism evidence="7 8">
    <name type="scientific">Prevotella disiens JCM 6334 = ATCC 29426</name>
    <dbReference type="NCBI Taxonomy" id="1235811"/>
    <lineage>
        <taxon>Bacteria</taxon>
        <taxon>Pseudomonadati</taxon>
        <taxon>Bacteroidota</taxon>
        <taxon>Bacteroidia</taxon>
        <taxon>Bacteroidales</taxon>
        <taxon>Prevotellaceae</taxon>
        <taxon>Prevotella</taxon>
    </lineage>
</organism>
<dbReference type="PANTHER" id="PTHR13693:SF3">
    <property type="entry name" value="LD36009P"/>
    <property type="match status" value="1"/>
</dbReference>
<feature type="non-terminal residue" evidence="7">
    <location>
        <position position="107"/>
    </location>
</feature>
<proteinExistence type="inferred from homology"/>
<dbReference type="InterPro" id="IPR001917">
    <property type="entry name" value="Aminotrans_II_pyridoxalP_BS"/>
</dbReference>
<evidence type="ECO:0000256" key="5">
    <source>
        <dbReference type="RuleBase" id="RU003693"/>
    </source>
</evidence>
<dbReference type="Pfam" id="PF00155">
    <property type="entry name" value="Aminotran_1_2"/>
    <property type="match status" value="1"/>
</dbReference>
<evidence type="ECO:0000256" key="1">
    <source>
        <dbReference type="ARBA" id="ARBA00001933"/>
    </source>
</evidence>
<protein>
    <recommendedName>
        <fullName evidence="6">Aminotransferase class I/classII large domain-containing protein</fullName>
    </recommendedName>
</protein>
<feature type="domain" description="Aminotransferase class I/classII large" evidence="6">
    <location>
        <begin position="2"/>
        <end position="107"/>
    </location>
</feature>
<dbReference type="PANTHER" id="PTHR13693">
    <property type="entry name" value="CLASS II AMINOTRANSFERASE/8-AMINO-7-OXONONANOATE SYNTHASE"/>
    <property type="match status" value="1"/>
</dbReference>
<dbReference type="Proteomes" id="UP000016660">
    <property type="component" value="Unassembled WGS sequence"/>
</dbReference>
<evidence type="ECO:0000256" key="4">
    <source>
        <dbReference type="ARBA" id="ARBA00022898"/>
    </source>
</evidence>
<dbReference type="InterPro" id="IPR004839">
    <property type="entry name" value="Aminotransferase_I/II_large"/>
</dbReference>
<comment type="caution">
    <text evidence="7">The sequence shown here is derived from an EMBL/GenBank/DDBJ whole genome shotgun (WGS) entry which is preliminary data.</text>
</comment>
<comment type="pathway">
    <text evidence="2">Lipid metabolism.</text>
</comment>
<reference evidence="7 8" key="1">
    <citation type="submission" date="2013-06" db="EMBL/GenBank/DDBJ databases">
        <authorList>
            <person name="Weinstock G."/>
            <person name="Sodergren E."/>
            <person name="Lobos E.A."/>
            <person name="Fulton L."/>
            <person name="Fulton R."/>
            <person name="Courtney L."/>
            <person name="Fronick C."/>
            <person name="O'Laughlin M."/>
            <person name="Godfrey J."/>
            <person name="Wilson R.M."/>
            <person name="Miner T."/>
            <person name="Farmer C."/>
            <person name="Delehaunty K."/>
            <person name="Cordes M."/>
            <person name="Minx P."/>
            <person name="Tomlinson C."/>
            <person name="Chen J."/>
            <person name="Wollam A."/>
            <person name="Pepin K.H."/>
            <person name="Bhonagiri V."/>
            <person name="Zhang X."/>
            <person name="Warren W."/>
            <person name="Mitreva M."/>
            <person name="Mardis E.R."/>
            <person name="Wilson R.K."/>
        </authorList>
    </citation>
    <scope>NUCLEOTIDE SEQUENCE [LARGE SCALE GENOMIC DNA]</scope>
    <source>
        <strain evidence="7 8">ATCC 29426</strain>
    </source>
</reference>
<accession>A0ABN0NUL6</accession>
<keyword evidence="4 5" id="KW-0663">Pyridoxal phosphate</keyword>
<keyword evidence="3" id="KW-0808">Transferase</keyword>
<sequence>NDIDYLDMILERETGKYQTRLVIIDGVYSQNGDLSKLPEYIAVCKKHNCLLMMDDAHGIGVMGENGRGTADYYNCLGQVDIITGTFSKSFGCVGGFVAASEKLIQYL</sequence>
<evidence type="ECO:0000256" key="3">
    <source>
        <dbReference type="ARBA" id="ARBA00022679"/>
    </source>
</evidence>
<dbReference type="RefSeq" id="WP_021669775.1">
    <property type="nucleotide sequence ID" value="NZ_KI259464.1"/>
</dbReference>
<dbReference type="EMBL" id="AWUY01000038">
    <property type="protein sequence ID" value="ERJ80036.1"/>
    <property type="molecule type" value="Genomic_DNA"/>
</dbReference>
<evidence type="ECO:0000259" key="6">
    <source>
        <dbReference type="Pfam" id="PF00155"/>
    </source>
</evidence>
<keyword evidence="8" id="KW-1185">Reference proteome</keyword>
<dbReference type="Gene3D" id="3.40.640.10">
    <property type="entry name" value="Type I PLP-dependent aspartate aminotransferase-like (Major domain)"/>
    <property type="match status" value="1"/>
</dbReference>
<dbReference type="InterPro" id="IPR015424">
    <property type="entry name" value="PyrdxlP-dep_Trfase"/>
</dbReference>
<evidence type="ECO:0000313" key="8">
    <source>
        <dbReference type="Proteomes" id="UP000016660"/>
    </source>
</evidence>
<comment type="similarity">
    <text evidence="5">Belongs to the class-II pyridoxal-phosphate-dependent aminotransferase family.</text>
</comment>
<evidence type="ECO:0000313" key="7">
    <source>
        <dbReference type="EMBL" id="ERJ80036.1"/>
    </source>
</evidence>
<dbReference type="InterPro" id="IPR015421">
    <property type="entry name" value="PyrdxlP-dep_Trfase_major"/>
</dbReference>
<feature type="non-terminal residue" evidence="7">
    <location>
        <position position="1"/>
    </location>
</feature>
<comment type="cofactor">
    <cofactor evidence="1 5">
        <name>pyridoxal 5'-phosphate</name>
        <dbReference type="ChEBI" id="CHEBI:597326"/>
    </cofactor>
</comment>
<evidence type="ECO:0000256" key="2">
    <source>
        <dbReference type="ARBA" id="ARBA00005189"/>
    </source>
</evidence>